<dbReference type="SUPFAM" id="SSF51905">
    <property type="entry name" value="FAD/NAD(P)-binding domain"/>
    <property type="match status" value="1"/>
</dbReference>
<dbReference type="OrthoDB" id="3009728at2759"/>
<dbReference type="Gene3D" id="3.50.50.60">
    <property type="entry name" value="FAD/NAD(P)-binding domain"/>
    <property type="match status" value="1"/>
</dbReference>
<dbReference type="PANTHER" id="PTHR13789:SF147">
    <property type="entry name" value="PUTATIVE (AFU_ORTHOLOGUE AFUA_2G01950)-RELATED"/>
    <property type="match status" value="1"/>
</dbReference>
<evidence type="ECO:0000313" key="7">
    <source>
        <dbReference type="Proteomes" id="UP000664203"/>
    </source>
</evidence>
<name>A0A8H3IHN5_9LECA</name>
<feature type="signal peptide" evidence="5">
    <location>
        <begin position="1"/>
        <end position="23"/>
    </location>
</feature>
<evidence type="ECO:0000256" key="2">
    <source>
        <dbReference type="ARBA" id="ARBA00023002"/>
    </source>
</evidence>
<gene>
    <name evidence="6" type="ORF">ALECFALPRED_010475</name>
</gene>
<feature type="transmembrane region" description="Helical" evidence="4">
    <location>
        <begin position="249"/>
        <end position="274"/>
    </location>
</feature>
<keyword evidence="4" id="KW-1133">Transmembrane helix</keyword>
<organism evidence="6 7">
    <name type="scientific">Alectoria fallacina</name>
    <dbReference type="NCBI Taxonomy" id="1903189"/>
    <lineage>
        <taxon>Eukaryota</taxon>
        <taxon>Fungi</taxon>
        <taxon>Dikarya</taxon>
        <taxon>Ascomycota</taxon>
        <taxon>Pezizomycotina</taxon>
        <taxon>Lecanoromycetes</taxon>
        <taxon>OSLEUM clade</taxon>
        <taxon>Lecanoromycetidae</taxon>
        <taxon>Lecanorales</taxon>
        <taxon>Lecanorineae</taxon>
        <taxon>Parmeliaceae</taxon>
        <taxon>Alectoria</taxon>
    </lineage>
</organism>
<dbReference type="Proteomes" id="UP000664203">
    <property type="component" value="Unassembled WGS sequence"/>
</dbReference>
<sequence length="583" mass="64657">MLHSSVFLTAIPFLIITPSPVQAHLKGSTRFTEFFPLLRPELINISTNTCASSLGFYLENQDRPACDAHINCILGNMVQLDQIDMTNACILLGLLPIFVATFGPTIAEIALLSSRRPLPSFLLSVGVPAIFIIRPMAYADPLELLTPTRGEFTIPRLTDKRLALLLSGAEYLVVSLAIVNILWVSYELQLRTVLAWKCLPFMPVVWALLPCIIHLLAAWTFNHSAVMRRVKLEHQTDSLGRRDSLATRFFTWLATVMGSIHVIFGIMVFAGLLFISLLDASIVAVRYMVSIVVCRLVLKFEISGARGTTKLEKREDVLQRMELQRRRPWAGTTTSIDGQKTPIARLYGARRVDSDEDSRKMPIARAYAARRVDSDETYWSPTVESPDFCRNRVIDSSGREQAIPATQKSRVETCGADIGGLAASIAIARAGTDAAVLEATPKSGELLIKWGVNDMIDNGPVQCEQINMRLRGCKRVHQNHLHTGLAEGAGRHGVALITDIRVTNTRFNPEPEVTVRTETGDTYQVDLFIGLDGLKSVVRHVLFPDVQPRVPMTNVAYQALIPYEALGKEVPEVKELFKNSTDA</sequence>
<feature type="transmembrane region" description="Helical" evidence="4">
    <location>
        <begin position="204"/>
        <end position="221"/>
    </location>
</feature>
<dbReference type="PANTHER" id="PTHR13789">
    <property type="entry name" value="MONOOXYGENASE"/>
    <property type="match status" value="1"/>
</dbReference>
<reference evidence="6" key="1">
    <citation type="submission" date="2021-03" db="EMBL/GenBank/DDBJ databases">
        <authorList>
            <person name="Tagirdzhanova G."/>
        </authorList>
    </citation>
    <scope>NUCLEOTIDE SEQUENCE</scope>
</reference>
<keyword evidence="5" id="KW-0732">Signal</keyword>
<feature type="chain" id="PRO_5034033843" description="FAD/NAD(P)-binding domain-containing protein" evidence="5">
    <location>
        <begin position="24"/>
        <end position="583"/>
    </location>
</feature>
<feature type="transmembrane region" description="Helical" evidence="4">
    <location>
        <begin position="162"/>
        <end position="184"/>
    </location>
</feature>
<evidence type="ECO:0008006" key="8">
    <source>
        <dbReference type="Google" id="ProtNLM"/>
    </source>
</evidence>
<evidence type="ECO:0000313" key="6">
    <source>
        <dbReference type="EMBL" id="CAF9916025.1"/>
    </source>
</evidence>
<keyword evidence="7" id="KW-1185">Reference proteome</keyword>
<protein>
    <recommendedName>
        <fullName evidence="8">FAD/NAD(P)-binding domain-containing protein</fullName>
    </recommendedName>
</protein>
<proteinExistence type="inferred from homology"/>
<dbReference type="InterPro" id="IPR036188">
    <property type="entry name" value="FAD/NAD-bd_sf"/>
</dbReference>
<feature type="transmembrane region" description="Helical" evidence="4">
    <location>
        <begin position="90"/>
        <end position="112"/>
    </location>
</feature>
<keyword evidence="3" id="KW-0503">Monooxygenase</keyword>
<dbReference type="AlphaFoldDB" id="A0A8H3IHN5"/>
<comment type="caution">
    <text evidence="6">The sequence shown here is derived from an EMBL/GenBank/DDBJ whole genome shotgun (WGS) entry which is preliminary data.</text>
</comment>
<dbReference type="InterPro" id="IPR050493">
    <property type="entry name" value="FAD-dep_Monooxygenase_BioMet"/>
</dbReference>
<keyword evidence="2" id="KW-0560">Oxidoreductase</keyword>
<evidence type="ECO:0000256" key="1">
    <source>
        <dbReference type="ARBA" id="ARBA00007992"/>
    </source>
</evidence>
<accession>A0A8H3IHN5</accession>
<evidence type="ECO:0000256" key="4">
    <source>
        <dbReference type="SAM" id="Phobius"/>
    </source>
</evidence>
<keyword evidence="4" id="KW-0812">Transmembrane</keyword>
<keyword evidence="4" id="KW-0472">Membrane</keyword>
<dbReference type="GO" id="GO:0004497">
    <property type="term" value="F:monooxygenase activity"/>
    <property type="evidence" value="ECO:0007669"/>
    <property type="project" value="UniProtKB-KW"/>
</dbReference>
<dbReference type="EMBL" id="CAJPDR010000087">
    <property type="protein sequence ID" value="CAF9916025.1"/>
    <property type="molecule type" value="Genomic_DNA"/>
</dbReference>
<evidence type="ECO:0000256" key="5">
    <source>
        <dbReference type="SAM" id="SignalP"/>
    </source>
</evidence>
<comment type="similarity">
    <text evidence="1">Belongs to the paxM FAD-dependent monooxygenase family.</text>
</comment>
<evidence type="ECO:0000256" key="3">
    <source>
        <dbReference type="ARBA" id="ARBA00023033"/>
    </source>
</evidence>